<dbReference type="InterPro" id="IPR045204">
    <property type="entry name" value="DSP_laforin-like"/>
</dbReference>
<evidence type="ECO:0000256" key="2">
    <source>
        <dbReference type="ARBA" id="ARBA00022912"/>
    </source>
</evidence>
<keyword evidence="3" id="KW-0119">Carbohydrate metabolism</keyword>
<evidence type="ECO:0000313" key="7">
    <source>
        <dbReference type="Proteomes" id="UP001189122"/>
    </source>
</evidence>
<dbReference type="SUPFAM" id="SSF52799">
    <property type="entry name" value="(Phosphotyrosine protein) phosphatases II"/>
    <property type="match status" value="1"/>
</dbReference>
<dbReference type="InterPro" id="IPR020422">
    <property type="entry name" value="TYR_PHOSPHATASE_DUAL_dom"/>
</dbReference>
<proteinExistence type="predicted"/>
<dbReference type="GO" id="GO:0004721">
    <property type="term" value="F:phosphoprotein phosphatase activity"/>
    <property type="evidence" value="ECO:0007669"/>
    <property type="project" value="UniProtKB-KW"/>
</dbReference>
<dbReference type="PROSITE" id="PS50054">
    <property type="entry name" value="TYR_PHOSPHATASE_DUAL"/>
    <property type="match status" value="1"/>
</dbReference>
<dbReference type="Pfam" id="PF00782">
    <property type="entry name" value="DSPc"/>
    <property type="match status" value="1"/>
</dbReference>
<evidence type="ECO:0000259" key="4">
    <source>
        <dbReference type="PROSITE" id="PS50054"/>
    </source>
</evidence>
<dbReference type="PROSITE" id="PS50056">
    <property type="entry name" value="TYR_PHOSPHATASE_2"/>
    <property type="match status" value="1"/>
</dbReference>
<dbReference type="EMBL" id="LR743588">
    <property type="protein sequence ID" value="CAA2614868.1"/>
    <property type="molecule type" value="Genomic_DNA"/>
</dbReference>
<dbReference type="Proteomes" id="UP001189122">
    <property type="component" value="Unassembled WGS sequence"/>
</dbReference>
<dbReference type="GO" id="GO:0019203">
    <property type="term" value="F:carbohydrate phosphatase activity"/>
    <property type="evidence" value="ECO:0007669"/>
    <property type="project" value="InterPro"/>
</dbReference>
<dbReference type="InterPro" id="IPR000340">
    <property type="entry name" value="Dual-sp_phosphatase_cat-dom"/>
</dbReference>
<keyword evidence="2" id="KW-0904">Protein phosphatase</keyword>
<dbReference type="EMBL" id="CACRZD030000001">
    <property type="protein sequence ID" value="CAA6654645.1"/>
    <property type="molecule type" value="Genomic_DNA"/>
</dbReference>
<dbReference type="PANTHER" id="PTHR46642">
    <property type="entry name" value="DUAL SPECIFICITY PHOSPHATASE, SUBGROUP, CATALYTIC DOMAIN"/>
    <property type="match status" value="1"/>
</dbReference>
<evidence type="ECO:0000313" key="6">
    <source>
        <dbReference type="EMBL" id="CAA2614868.1"/>
    </source>
</evidence>
<reference evidence="6 7" key="1">
    <citation type="submission" date="2019-12" db="EMBL/GenBank/DDBJ databases">
        <authorList>
            <person name="Scholz U."/>
            <person name="Mascher M."/>
            <person name="Fiebig A."/>
        </authorList>
    </citation>
    <scope>NUCLEOTIDE SEQUENCE</scope>
</reference>
<sequence>MKRMMRNPYEYHHDLGMNYTLITDHLIVGSQPQRPEDIDHLKEENVGHILCLQQDKDIEDFDPDSVRNSLPKAVSLLEWAASQERGRVYVHCTAGLGRAPAVAIAYLFWFCNMDLDKAYGLLTSKRPCGPNKAAIRGATYDLAKDDPWKEPFESLPDLAFHDIADWERRLIQERVRGLRGS</sequence>
<gene>
    <name evidence="6" type="ORF">SI7747_01001235</name>
</gene>
<organism evidence="6">
    <name type="scientific">Spirodela intermedia</name>
    <name type="common">Intermediate duckweed</name>
    <dbReference type="NCBI Taxonomy" id="51605"/>
    <lineage>
        <taxon>Eukaryota</taxon>
        <taxon>Viridiplantae</taxon>
        <taxon>Streptophyta</taxon>
        <taxon>Embryophyta</taxon>
        <taxon>Tracheophyta</taxon>
        <taxon>Spermatophyta</taxon>
        <taxon>Magnoliopsida</taxon>
        <taxon>Liliopsida</taxon>
        <taxon>Araceae</taxon>
        <taxon>Lemnoideae</taxon>
        <taxon>Spirodela</taxon>
    </lineage>
</organism>
<dbReference type="GO" id="GO:2001070">
    <property type="term" value="F:starch binding"/>
    <property type="evidence" value="ECO:0007669"/>
    <property type="project" value="TreeGrafter"/>
</dbReference>
<name>A0A7I8IAE5_SPIIN</name>
<evidence type="ECO:0000256" key="3">
    <source>
        <dbReference type="ARBA" id="ARBA00023277"/>
    </source>
</evidence>
<dbReference type="Gene3D" id="3.90.190.10">
    <property type="entry name" value="Protein tyrosine phosphatase superfamily"/>
    <property type="match status" value="1"/>
</dbReference>
<dbReference type="GO" id="GO:0005983">
    <property type="term" value="P:starch catabolic process"/>
    <property type="evidence" value="ECO:0007669"/>
    <property type="project" value="TreeGrafter"/>
</dbReference>
<dbReference type="CDD" id="cd14526">
    <property type="entry name" value="DSP_laforin-like"/>
    <property type="match status" value="1"/>
</dbReference>
<evidence type="ECO:0000256" key="1">
    <source>
        <dbReference type="ARBA" id="ARBA00022801"/>
    </source>
</evidence>
<dbReference type="PANTHER" id="PTHR46642:SF2">
    <property type="entry name" value="PHOSPHOGLUCAN PHOSPHATASE LSF2, CHLOROPLASTIC"/>
    <property type="match status" value="1"/>
</dbReference>
<evidence type="ECO:0000259" key="5">
    <source>
        <dbReference type="PROSITE" id="PS50056"/>
    </source>
</evidence>
<feature type="domain" description="Tyrosine-protein phosphatase" evidence="4">
    <location>
        <begin position="18"/>
        <end position="148"/>
    </location>
</feature>
<protein>
    <submittedName>
        <fullName evidence="6">Uncharacterized protein</fullName>
    </submittedName>
</protein>
<keyword evidence="1" id="KW-0378">Hydrolase</keyword>
<keyword evidence="7" id="KW-1185">Reference proteome</keyword>
<dbReference type="InterPro" id="IPR029021">
    <property type="entry name" value="Prot-tyrosine_phosphatase-like"/>
</dbReference>
<dbReference type="InterPro" id="IPR000387">
    <property type="entry name" value="Tyr_Pase_dom"/>
</dbReference>
<dbReference type="AlphaFoldDB" id="A0A7I8IAE5"/>
<dbReference type="SMART" id="SM00195">
    <property type="entry name" value="DSPc"/>
    <property type="match status" value="1"/>
</dbReference>
<feature type="domain" description="Tyrosine specific protein phosphatases" evidence="5">
    <location>
        <begin position="68"/>
        <end position="127"/>
    </location>
</feature>
<accession>A0A7I8IAE5</accession>
<dbReference type="InterPro" id="IPR052832">
    <property type="entry name" value="Starch-Glucan_Phosphatase"/>
</dbReference>
<dbReference type="GO" id="GO:0009507">
    <property type="term" value="C:chloroplast"/>
    <property type="evidence" value="ECO:0007669"/>
    <property type="project" value="TreeGrafter"/>
</dbReference>